<evidence type="ECO:0000256" key="6">
    <source>
        <dbReference type="ARBA" id="ARBA00022833"/>
    </source>
</evidence>
<keyword evidence="3 12" id="KW-0949">S-adenosyl-L-methionine</keyword>
<evidence type="ECO:0000259" key="13">
    <source>
        <dbReference type="PROSITE" id="PS51030"/>
    </source>
</evidence>
<dbReference type="Gene3D" id="3.30.50.10">
    <property type="entry name" value="Erythroid Transcription Factor GATA-1, subunit A"/>
    <property type="match status" value="1"/>
</dbReference>
<evidence type="ECO:0000256" key="2">
    <source>
        <dbReference type="ARBA" id="ARBA00022679"/>
    </source>
</evidence>
<dbReference type="CDD" id="cd02440">
    <property type="entry name" value="AdoMet_MTases"/>
    <property type="match status" value="1"/>
</dbReference>
<name>A0ABD2PV76_9PLAT</name>
<dbReference type="Proteomes" id="UP001626550">
    <property type="component" value="Unassembled WGS sequence"/>
</dbReference>
<dbReference type="PROSITE" id="PS51678">
    <property type="entry name" value="SAM_MT_PRMT"/>
    <property type="match status" value="1"/>
</dbReference>
<evidence type="ECO:0000256" key="5">
    <source>
        <dbReference type="ARBA" id="ARBA00022771"/>
    </source>
</evidence>
<keyword evidence="5" id="KW-0863">Zinc-finger</keyword>
<dbReference type="GO" id="GO:0016274">
    <property type="term" value="F:protein-arginine N-methyltransferase activity"/>
    <property type="evidence" value="ECO:0007669"/>
    <property type="project" value="UniProtKB-ARBA"/>
</dbReference>
<dbReference type="SMART" id="SM00399">
    <property type="entry name" value="ZnF_C4"/>
    <property type="match status" value="1"/>
</dbReference>
<keyword evidence="2 12" id="KW-0808">Transferase</keyword>
<dbReference type="Gene3D" id="2.70.160.11">
    <property type="entry name" value="Hnrnp arginine n-methyltransferase1"/>
    <property type="match status" value="1"/>
</dbReference>
<dbReference type="CDD" id="cd06916">
    <property type="entry name" value="NR_DBD_like"/>
    <property type="match status" value="1"/>
</dbReference>
<evidence type="ECO:0000256" key="3">
    <source>
        <dbReference type="ARBA" id="ARBA00022691"/>
    </source>
</evidence>
<feature type="non-terminal residue" evidence="14">
    <location>
        <position position="338"/>
    </location>
</feature>
<keyword evidence="11" id="KW-0539">Nucleus</keyword>
<dbReference type="Pfam" id="PF00105">
    <property type="entry name" value="zf-C4"/>
    <property type="match status" value="1"/>
</dbReference>
<dbReference type="Gene3D" id="3.40.50.150">
    <property type="entry name" value="Vaccinia Virus protein VP39"/>
    <property type="match status" value="1"/>
</dbReference>
<keyword evidence="6" id="KW-0862">Zinc</keyword>
<dbReference type="GO" id="GO:0003677">
    <property type="term" value="F:DNA binding"/>
    <property type="evidence" value="ECO:0007669"/>
    <property type="project" value="UniProtKB-KW"/>
</dbReference>
<evidence type="ECO:0000256" key="4">
    <source>
        <dbReference type="ARBA" id="ARBA00022723"/>
    </source>
</evidence>
<proteinExistence type="predicted"/>
<keyword evidence="10" id="KW-0675">Receptor</keyword>
<dbReference type="InterPro" id="IPR029063">
    <property type="entry name" value="SAM-dependent_MTases_sf"/>
</dbReference>
<dbReference type="Pfam" id="PF13649">
    <property type="entry name" value="Methyltransf_25"/>
    <property type="match status" value="1"/>
</dbReference>
<keyword evidence="9" id="KW-0804">Transcription</keyword>
<evidence type="ECO:0000256" key="9">
    <source>
        <dbReference type="ARBA" id="ARBA00023163"/>
    </source>
</evidence>
<evidence type="ECO:0000256" key="11">
    <source>
        <dbReference type="ARBA" id="ARBA00023242"/>
    </source>
</evidence>
<evidence type="ECO:0000313" key="15">
    <source>
        <dbReference type="Proteomes" id="UP001626550"/>
    </source>
</evidence>
<keyword evidence="4" id="KW-0479">Metal-binding</keyword>
<dbReference type="PANTHER" id="PTHR11006:SF53">
    <property type="entry name" value="PROTEIN ARGININE N-METHYLTRANSFERASE 3"/>
    <property type="match status" value="1"/>
</dbReference>
<dbReference type="InterPro" id="IPR013088">
    <property type="entry name" value="Znf_NHR/GATA"/>
</dbReference>
<evidence type="ECO:0000256" key="7">
    <source>
        <dbReference type="ARBA" id="ARBA00023015"/>
    </source>
</evidence>
<evidence type="ECO:0000256" key="8">
    <source>
        <dbReference type="ARBA" id="ARBA00023125"/>
    </source>
</evidence>
<reference evidence="14 15" key="1">
    <citation type="submission" date="2024-11" db="EMBL/GenBank/DDBJ databases">
        <title>Adaptive evolution of stress response genes in parasites aligns with host niche diversity.</title>
        <authorList>
            <person name="Hahn C."/>
            <person name="Resl P."/>
        </authorList>
    </citation>
    <scope>NUCLEOTIDE SEQUENCE [LARGE SCALE GENOMIC DNA]</scope>
    <source>
        <strain evidence="14">EGGRZ-B1_66</strain>
        <tissue evidence="14">Body</tissue>
    </source>
</reference>
<dbReference type="InterPro" id="IPR001628">
    <property type="entry name" value="Znf_hrmn_rcpt"/>
</dbReference>
<evidence type="ECO:0000256" key="1">
    <source>
        <dbReference type="ARBA" id="ARBA00022603"/>
    </source>
</evidence>
<dbReference type="AlphaFoldDB" id="A0ABD2PV76"/>
<gene>
    <name evidence="14" type="primary">PRMT3_2</name>
    <name evidence="14" type="ORF">Ciccas_010457</name>
</gene>
<dbReference type="PRINTS" id="PR00047">
    <property type="entry name" value="STROIDFINGER"/>
</dbReference>
<keyword evidence="15" id="KW-1185">Reference proteome</keyword>
<evidence type="ECO:0000313" key="14">
    <source>
        <dbReference type="EMBL" id="KAL3310968.1"/>
    </source>
</evidence>
<feature type="domain" description="Nuclear receptor" evidence="13">
    <location>
        <begin position="265"/>
        <end position="338"/>
    </location>
</feature>
<dbReference type="InterPro" id="IPR041698">
    <property type="entry name" value="Methyltransf_25"/>
</dbReference>
<dbReference type="InterPro" id="IPR055135">
    <property type="entry name" value="PRMT_dom"/>
</dbReference>
<dbReference type="SUPFAM" id="SSF53335">
    <property type="entry name" value="S-adenosyl-L-methionine-dependent methyltransferases"/>
    <property type="match status" value="1"/>
</dbReference>
<evidence type="ECO:0000256" key="12">
    <source>
        <dbReference type="PROSITE-ProRule" id="PRU01015"/>
    </source>
</evidence>
<keyword evidence="7" id="KW-0805">Transcription regulation</keyword>
<protein>
    <submittedName>
        <fullName evidence="14">Protein arginine N-methyltransferase 3</fullName>
    </submittedName>
</protein>
<dbReference type="GO" id="GO:0032259">
    <property type="term" value="P:methylation"/>
    <property type="evidence" value="ECO:0007669"/>
    <property type="project" value="UniProtKB-KW"/>
</dbReference>
<sequence length="338" mass="38238">MINLMFILGDVVRTESYRDFIRLNADSLFRGKTVLDIGAGSCILSIFAAEAGAAHVYAVEASPEIHAMAMETLITNNLSEKITLIKGKVEAISLPVPQVDVIISEWMGFLLLYEAMLDSVLHAARRFLRPGGAIYPRCYEIRAVLVECNARLLREQIGLWDDVYGYKMPALRRNMLREALVIDVTKSNSRGYSVRQLTQPFVVNRIDLLEHRPVWQESPQPYQCEECQFSVPFAEAGNCHALLLYFDTDFDQQAEHKPYKQQKVSVSCVVCRGKATGNHYGLMTCEACKGFFRRSLQNNRQFRCKNGDGNCAKWEPSSRDNCASCRYHRCLALGMDPS</sequence>
<dbReference type="SUPFAM" id="SSF57716">
    <property type="entry name" value="Glucocorticoid receptor-like (DNA-binding domain)"/>
    <property type="match status" value="1"/>
</dbReference>
<dbReference type="PANTHER" id="PTHR11006">
    <property type="entry name" value="PROTEIN ARGININE N-METHYLTRANSFERASE"/>
    <property type="match status" value="1"/>
</dbReference>
<comment type="caution">
    <text evidence="14">The sequence shown here is derived from an EMBL/GenBank/DDBJ whole genome shotgun (WGS) entry which is preliminary data.</text>
</comment>
<evidence type="ECO:0000256" key="10">
    <source>
        <dbReference type="ARBA" id="ARBA00023170"/>
    </source>
</evidence>
<accession>A0ABD2PV76</accession>
<dbReference type="PROSITE" id="PS51030">
    <property type="entry name" value="NUCLEAR_REC_DBD_2"/>
    <property type="match status" value="1"/>
</dbReference>
<dbReference type="Pfam" id="PF22528">
    <property type="entry name" value="PRMT_C"/>
    <property type="match status" value="1"/>
</dbReference>
<keyword evidence="8" id="KW-0238">DNA-binding</keyword>
<keyword evidence="1 12" id="KW-0489">Methyltransferase</keyword>
<dbReference type="InterPro" id="IPR025799">
    <property type="entry name" value="Arg_MeTrfase"/>
</dbReference>
<organism evidence="14 15">
    <name type="scientific">Cichlidogyrus casuarinus</name>
    <dbReference type="NCBI Taxonomy" id="1844966"/>
    <lineage>
        <taxon>Eukaryota</taxon>
        <taxon>Metazoa</taxon>
        <taxon>Spiralia</taxon>
        <taxon>Lophotrochozoa</taxon>
        <taxon>Platyhelminthes</taxon>
        <taxon>Monogenea</taxon>
        <taxon>Monopisthocotylea</taxon>
        <taxon>Dactylogyridea</taxon>
        <taxon>Ancyrocephalidae</taxon>
        <taxon>Cichlidogyrus</taxon>
    </lineage>
</organism>
<dbReference type="EMBL" id="JBJKFK010002532">
    <property type="protein sequence ID" value="KAL3310968.1"/>
    <property type="molecule type" value="Genomic_DNA"/>
</dbReference>
<dbReference type="GO" id="GO:0008270">
    <property type="term" value="F:zinc ion binding"/>
    <property type="evidence" value="ECO:0007669"/>
    <property type="project" value="UniProtKB-KW"/>
</dbReference>